<proteinExistence type="predicted"/>
<keyword evidence="3" id="KW-1185">Reference proteome</keyword>
<protein>
    <recommendedName>
        <fullName evidence="1">D-inositol 3-phosphate glycosyltransferase</fullName>
    </recommendedName>
</protein>
<dbReference type="PANTHER" id="PTHR45947">
    <property type="entry name" value="SULFOQUINOVOSYL TRANSFERASE SQD2"/>
    <property type="match status" value="1"/>
</dbReference>
<dbReference type="Gene3D" id="3.40.50.2000">
    <property type="entry name" value="Glycogen Phosphorylase B"/>
    <property type="match status" value="2"/>
</dbReference>
<dbReference type="PANTHER" id="PTHR45947:SF3">
    <property type="entry name" value="SULFOQUINOVOSYL TRANSFERASE SQD2"/>
    <property type="match status" value="1"/>
</dbReference>
<evidence type="ECO:0000313" key="2">
    <source>
        <dbReference type="EMBL" id="GAA4753285.1"/>
    </source>
</evidence>
<sequence>MTSSPAARTRPQSLRVALVHKMPTPYRVPVFDLIARHPGVALTVVYSSRREPNRKWDVPVGTARSVFLKERVLDLGENKYVHVNWGVGRALARIRPHVVVTNGYNVTDLLVLLYAKRTGARVVCQIDGTVESERALTVVHRLVRRLADRWTDAYVGPSDSSLQLFETFGASKDEVFWSPLAVDNAAFQGGDLESRPYDLLFSGRLTEVKNPLFAIRVAAGVAARLGRRVRLLVVGSGDLEQAMRDEAGRHPQLDVEFRGFVQQAGLPALYASAKLFLFPTLWDPWGLVANEAAASGTPTVVSPHAGAAGDLIRDGREGLVVPLDEDRWVGAVAGLLDDATTWQRLSEGAVQRVQRYSWQAAADGYVHGIERAAQAATEAS</sequence>
<evidence type="ECO:0000313" key="3">
    <source>
        <dbReference type="Proteomes" id="UP001500121"/>
    </source>
</evidence>
<comment type="caution">
    <text evidence="2">The sequence shown here is derived from an EMBL/GenBank/DDBJ whole genome shotgun (WGS) entry which is preliminary data.</text>
</comment>
<dbReference type="Pfam" id="PF13692">
    <property type="entry name" value="Glyco_trans_1_4"/>
    <property type="match status" value="1"/>
</dbReference>
<gene>
    <name evidence="2" type="ORF">GCM10025783_27720</name>
</gene>
<dbReference type="SUPFAM" id="SSF53756">
    <property type="entry name" value="UDP-Glycosyltransferase/glycogen phosphorylase"/>
    <property type="match status" value="1"/>
</dbReference>
<dbReference type="CDD" id="cd03801">
    <property type="entry name" value="GT4_PimA-like"/>
    <property type="match status" value="1"/>
</dbReference>
<accession>A0ABP8ZD85</accession>
<dbReference type="InterPro" id="IPR050194">
    <property type="entry name" value="Glycosyltransferase_grp1"/>
</dbReference>
<evidence type="ECO:0000256" key="1">
    <source>
        <dbReference type="ARBA" id="ARBA00021292"/>
    </source>
</evidence>
<name>A0ABP8ZD85_9MICO</name>
<dbReference type="Proteomes" id="UP001500121">
    <property type="component" value="Unassembled WGS sequence"/>
</dbReference>
<reference evidence="3" key="1">
    <citation type="journal article" date="2019" name="Int. J. Syst. Evol. Microbiol.">
        <title>The Global Catalogue of Microorganisms (GCM) 10K type strain sequencing project: providing services to taxonomists for standard genome sequencing and annotation.</title>
        <authorList>
            <consortium name="The Broad Institute Genomics Platform"/>
            <consortium name="The Broad Institute Genome Sequencing Center for Infectious Disease"/>
            <person name="Wu L."/>
            <person name="Ma J."/>
        </authorList>
    </citation>
    <scope>NUCLEOTIDE SEQUENCE [LARGE SCALE GENOMIC DNA]</scope>
    <source>
        <strain evidence="3">JCM 19015</strain>
    </source>
</reference>
<dbReference type="EMBL" id="BAABLP010000006">
    <property type="protein sequence ID" value="GAA4753285.1"/>
    <property type="molecule type" value="Genomic_DNA"/>
</dbReference>
<dbReference type="RefSeq" id="WP_345481888.1">
    <property type="nucleotide sequence ID" value="NZ_BAABLP010000006.1"/>
</dbReference>
<organism evidence="2 3">
    <name type="scientific">Amnibacterium soli</name>
    <dbReference type="NCBI Taxonomy" id="1282736"/>
    <lineage>
        <taxon>Bacteria</taxon>
        <taxon>Bacillati</taxon>
        <taxon>Actinomycetota</taxon>
        <taxon>Actinomycetes</taxon>
        <taxon>Micrococcales</taxon>
        <taxon>Microbacteriaceae</taxon>
        <taxon>Amnibacterium</taxon>
    </lineage>
</organism>